<protein>
    <submittedName>
        <fullName evidence="2">Uncharacterized protein</fullName>
    </submittedName>
</protein>
<evidence type="ECO:0000313" key="2">
    <source>
        <dbReference type="EMBL" id="AUB44564.1"/>
    </source>
</evidence>
<dbReference type="AlphaFoldDB" id="A0A2K8TA38"/>
<feature type="signal peptide" evidence="1">
    <location>
        <begin position="1"/>
        <end position="20"/>
    </location>
</feature>
<evidence type="ECO:0000313" key="3">
    <source>
        <dbReference type="Proteomes" id="UP000232003"/>
    </source>
</evidence>
<dbReference type="EMBL" id="CP024793">
    <property type="protein sequence ID" value="AUB44564.1"/>
    <property type="molecule type" value="Genomic_DNA"/>
</dbReference>
<keyword evidence="1" id="KW-0732">Signal</keyword>
<gene>
    <name evidence="2" type="ORF">COO91_10800</name>
</gene>
<geneLocation type="plasmid" evidence="3">
    <name>pnfsy08</name>
</geneLocation>
<name>A0A2K8TA38_9NOSO</name>
<feature type="chain" id="PRO_5014888152" evidence="1">
    <location>
        <begin position="21"/>
        <end position="131"/>
    </location>
</feature>
<evidence type="ECO:0000256" key="1">
    <source>
        <dbReference type="SAM" id="SignalP"/>
    </source>
</evidence>
<dbReference type="KEGG" id="nfl:COO91_10800"/>
<keyword evidence="3" id="KW-1185">Reference proteome</keyword>
<sequence>MKTITALTLSLILLPLPTRADSVTVGVVFGNRQLSYDSSHSITTVDGLTKFHYIVGSDQHSAVTPYCYQGSVQLNPHKNTAEVARLIESPGWFELNTDSRITSWILVNDPESPNNSPATGNLLTAIYSLAK</sequence>
<organism evidence="2 3">
    <name type="scientific">Nostoc flagelliforme CCNUN1</name>
    <dbReference type="NCBI Taxonomy" id="2038116"/>
    <lineage>
        <taxon>Bacteria</taxon>
        <taxon>Bacillati</taxon>
        <taxon>Cyanobacteriota</taxon>
        <taxon>Cyanophyceae</taxon>
        <taxon>Nostocales</taxon>
        <taxon>Nostocaceae</taxon>
        <taxon>Nostoc</taxon>
    </lineage>
</organism>
<dbReference type="RefSeq" id="WP_100904223.1">
    <property type="nucleotide sequence ID" value="NZ_CAWNNC010000009.1"/>
</dbReference>
<proteinExistence type="predicted"/>
<dbReference type="Proteomes" id="UP000232003">
    <property type="component" value="Plasmid pNFSY08"/>
</dbReference>
<reference evidence="2 3" key="1">
    <citation type="submission" date="2017-11" db="EMBL/GenBank/DDBJ databases">
        <title>Complete genome of a free-living desiccation-tolerant cyanobacterium and its photosynthetic adaptation to extreme terrestrial habitat.</title>
        <authorList>
            <person name="Shang J."/>
        </authorList>
    </citation>
    <scope>NUCLEOTIDE SEQUENCE [LARGE SCALE GENOMIC DNA]</scope>
    <source>
        <strain evidence="2 3">CCNUN1</strain>
        <plasmid evidence="3">pnfsy08</plasmid>
    </source>
</reference>
<keyword evidence="2" id="KW-0614">Plasmid</keyword>
<accession>A0A2K8TA38</accession>